<feature type="compositionally biased region" description="Basic and acidic residues" evidence="8">
    <location>
        <begin position="522"/>
        <end position="532"/>
    </location>
</feature>
<dbReference type="EMBL" id="KQ241848">
    <property type="protein sequence ID" value="KNC83276.1"/>
    <property type="molecule type" value="Genomic_DNA"/>
</dbReference>
<evidence type="ECO:0000256" key="2">
    <source>
        <dbReference type="ARBA" id="ARBA00022801"/>
    </source>
</evidence>
<dbReference type="Proteomes" id="UP000054560">
    <property type="component" value="Unassembled WGS sequence"/>
</dbReference>
<dbReference type="InterPro" id="IPR011545">
    <property type="entry name" value="DEAD/DEAH_box_helicase_dom"/>
</dbReference>
<keyword evidence="3 7" id="KW-0347">Helicase</keyword>
<sequence>MAVAFNTLKLHAATAKAISSVFKFTHMTPVQSHTLPEILKGKDVLAKARTGTGKTFAFLVPAIDRMAENPRARADDIDTLVISPTRELATQIYDEAEKLTTFHKNIRSMVLVGGVNKSKDMRALAGNPSIVIATPGRLIDHLKTTKGFAQRVNGVRTLILDEGDQLLDMGFKREIEQIVRFLPPNRQSLCFSATVPTTLKNVIHAALRQGYETIDCTALAGDVGSDVHDASKVPQEIAIVGASQLYEKAITAIAHEISMNPTNHKVMVFLPTARATGVLAHMLQNWTYSKKTSIGDTRTSVFEIHSRKSMPQRTRTAQQFKDADCGVLVSSDVSARGVDYPDVTLVLQVGIPSSKDQYVHRLGRTGRAGKTGRGLLMLAEYEKSFINTVKDLKFADATPVLNAHDAECNDNEIARASMKNVDAKLKAQAYSAWLGYYKGYAKQFNLSSSQLVELANRYAAEVLHLPEPPALSKQLVGKMGFKGVPGIRIESADQTKHARAASSRPSQHGAGRQHGHVGGHGLVHDGRVRGKM</sequence>
<dbReference type="GeneID" id="25904976"/>
<keyword evidence="5 7" id="KW-0694">RNA-binding</keyword>
<dbReference type="GO" id="GO:0005524">
    <property type="term" value="F:ATP binding"/>
    <property type="evidence" value="ECO:0007669"/>
    <property type="project" value="UniProtKB-UniRule"/>
</dbReference>
<feature type="domain" description="Helicase ATP-binding" evidence="9">
    <location>
        <begin position="35"/>
        <end position="213"/>
    </location>
</feature>
<evidence type="ECO:0000256" key="3">
    <source>
        <dbReference type="ARBA" id="ARBA00022806"/>
    </source>
</evidence>
<comment type="domain">
    <text evidence="7">The Q motif is unique to and characteristic of the DEAD box family of RNA helicases and controls ATP binding and hydrolysis.</text>
</comment>
<dbReference type="InterPro" id="IPR027417">
    <property type="entry name" value="P-loop_NTPase"/>
</dbReference>
<dbReference type="AlphaFoldDB" id="A0A0L0G359"/>
<dbReference type="SMART" id="SM00487">
    <property type="entry name" value="DEXDc"/>
    <property type="match status" value="1"/>
</dbReference>
<name>A0A0L0G359_9EUKA</name>
<feature type="region of interest" description="Disordered" evidence="8">
    <location>
        <begin position="492"/>
        <end position="532"/>
    </location>
</feature>
<evidence type="ECO:0000259" key="10">
    <source>
        <dbReference type="PROSITE" id="PS51194"/>
    </source>
</evidence>
<protein>
    <recommendedName>
        <fullName evidence="7">ATP-dependent RNA helicase</fullName>
        <ecNumber evidence="7">3.6.4.13</ecNumber>
    </recommendedName>
</protein>
<evidence type="ECO:0000256" key="6">
    <source>
        <dbReference type="PROSITE-ProRule" id="PRU00552"/>
    </source>
</evidence>
<evidence type="ECO:0000256" key="7">
    <source>
        <dbReference type="RuleBase" id="RU365068"/>
    </source>
</evidence>
<dbReference type="PROSITE" id="PS51195">
    <property type="entry name" value="Q_MOTIF"/>
    <property type="match status" value="1"/>
</dbReference>
<dbReference type="Pfam" id="PF00271">
    <property type="entry name" value="Helicase_C"/>
    <property type="match status" value="1"/>
</dbReference>
<dbReference type="PROSITE" id="PS51194">
    <property type="entry name" value="HELICASE_CTER"/>
    <property type="match status" value="1"/>
</dbReference>
<dbReference type="InterPro" id="IPR014014">
    <property type="entry name" value="RNA_helicase_DEAD_Q_motif"/>
</dbReference>
<gene>
    <name evidence="12" type="ORF">SARC_04472</name>
</gene>
<evidence type="ECO:0000256" key="8">
    <source>
        <dbReference type="SAM" id="MobiDB-lite"/>
    </source>
</evidence>
<dbReference type="PANTHER" id="PTHR24031">
    <property type="entry name" value="RNA HELICASE"/>
    <property type="match status" value="1"/>
</dbReference>
<dbReference type="RefSeq" id="XP_014157178.1">
    <property type="nucleotide sequence ID" value="XM_014301703.1"/>
</dbReference>
<evidence type="ECO:0000313" key="13">
    <source>
        <dbReference type="Proteomes" id="UP000054560"/>
    </source>
</evidence>
<evidence type="ECO:0000259" key="11">
    <source>
        <dbReference type="PROSITE" id="PS51195"/>
    </source>
</evidence>
<organism evidence="12 13">
    <name type="scientific">Sphaeroforma arctica JP610</name>
    <dbReference type="NCBI Taxonomy" id="667725"/>
    <lineage>
        <taxon>Eukaryota</taxon>
        <taxon>Ichthyosporea</taxon>
        <taxon>Ichthyophonida</taxon>
        <taxon>Sphaeroforma</taxon>
    </lineage>
</organism>
<evidence type="ECO:0000256" key="1">
    <source>
        <dbReference type="ARBA" id="ARBA00022741"/>
    </source>
</evidence>
<dbReference type="Pfam" id="PF00270">
    <property type="entry name" value="DEAD"/>
    <property type="match status" value="1"/>
</dbReference>
<dbReference type="OrthoDB" id="193716at2759"/>
<comment type="catalytic activity">
    <reaction evidence="7">
        <text>ATP + H2O = ADP + phosphate + H(+)</text>
        <dbReference type="Rhea" id="RHEA:13065"/>
        <dbReference type="ChEBI" id="CHEBI:15377"/>
        <dbReference type="ChEBI" id="CHEBI:15378"/>
        <dbReference type="ChEBI" id="CHEBI:30616"/>
        <dbReference type="ChEBI" id="CHEBI:43474"/>
        <dbReference type="ChEBI" id="CHEBI:456216"/>
        <dbReference type="EC" id="3.6.4.13"/>
    </reaction>
</comment>
<reference evidence="12 13" key="1">
    <citation type="submission" date="2011-02" db="EMBL/GenBank/DDBJ databases">
        <title>The Genome Sequence of Sphaeroforma arctica JP610.</title>
        <authorList>
            <consortium name="The Broad Institute Genome Sequencing Platform"/>
            <person name="Russ C."/>
            <person name="Cuomo C."/>
            <person name="Young S.K."/>
            <person name="Zeng Q."/>
            <person name="Gargeya S."/>
            <person name="Alvarado L."/>
            <person name="Berlin A."/>
            <person name="Chapman S.B."/>
            <person name="Chen Z."/>
            <person name="Freedman E."/>
            <person name="Gellesch M."/>
            <person name="Goldberg J."/>
            <person name="Griggs A."/>
            <person name="Gujja S."/>
            <person name="Heilman E."/>
            <person name="Heiman D."/>
            <person name="Howarth C."/>
            <person name="Mehta T."/>
            <person name="Neiman D."/>
            <person name="Pearson M."/>
            <person name="Roberts A."/>
            <person name="Saif S."/>
            <person name="Shea T."/>
            <person name="Shenoy N."/>
            <person name="Sisk P."/>
            <person name="Stolte C."/>
            <person name="Sykes S."/>
            <person name="White J."/>
            <person name="Yandava C."/>
            <person name="Burger G."/>
            <person name="Gray M.W."/>
            <person name="Holland P.W.H."/>
            <person name="King N."/>
            <person name="Lang F.B.F."/>
            <person name="Roger A.J."/>
            <person name="Ruiz-Trillo I."/>
            <person name="Haas B."/>
            <person name="Nusbaum C."/>
            <person name="Birren B."/>
        </authorList>
    </citation>
    <scope>NUCLEOTIDE SEQUENCE [LARGE SCALE GENOMIC DNA]</scope>
    <source>
        <strain evidence="12 13">JP610</strain>
    </source>
</reference>
<feature type="domain" description="Helicase C-terminal" evidence="10">
    <location>
        <begin position="245"/>
        <end position="414"/>
    </location>
</feature>
<comment type="similarity">
    <text evidence="7">Belongs to the DEAD box helicase family.</text>
</comment>
<keyword evidence="13" id="KW-1185">Reference proteome</keyword>
<feature type="short sequence motif" description="Q motif" evidence="6">
    <location>
        <begin position="3"/>
        <end position="32"/>
    </location>
</feature>
<evidence type="ECO:0000259" key="9">
    <source>
        <dbReference type="PROSITE" id="PS51192"/>
    </source>
</evidence>
<dbReference type="Gene3D" id="3.40.50.300">
    <property type="entry name" value="P-loop containing nucleotide triphosphate hydrolases"/>
    <property type="match status" value="2"/>
</dbReference>
<comment type="function">
    <text evidence="7">RNA helicase.</text>
</comment>
<dbReference type="GO" id="GO:0003723">
    <property type="term" value="F:RNA binding"/>
    <property type="evidence" value="ECO:0007669"/>
    <property type="project" value="UniProtKB-UniRule"/>
</dbReference>
<dbReference type="eggNOG" id="KOG0342">
    <property type="taxonomic scope" value="Eukaryota"/>
</dbReference>
<dbReference type="SUPFAM" id="SSF52540">
    <property type="entry name" value="P-loop containing nucleoside triphosphate hydrolases"/>
    <property type="match status" value="2"/>
</dbReference>
<evidence type="ECO:0000313" key="12">
    <source>
        <dbReference type="EMBL" id="KNC83276.1"/>
    </source>
</evidence>
<dbReference type="SMART" id="SM00490">
    <property type="entry name" value="HELICc"/>
    <property type="match status" value="1"/>
</dbReference>
<dbReference type="STRING" id="667725.A0A0L0G359"/>
<evidence type="ECO:0000256" key="5">
    <source>
        <dbReference type="ARBA" id="ARBA00022884"/>
    </source>
</evidence>
<feature type="domain" description="DEAD-box RNA helicase Q" evidence="11">
    <location>
        <begin position="3"/>
        <end position="32"/>
    </location>
</feature>
<dbReference type="InterPro" id="IPR014001">
    <property type="entry name" value="Helicase_ATP-bd"/>
</dbReference>
<keyword evidence="4 7" id="KW-0067">ATP-binding</keyword>
<keyword evidence="1 7" id="KW-0547">Nucleotide-binding</keyword>
<dbReference type="InterPro" id="IPR001650">
    <property type="entry name" value="Helicase_C-like"/>
</dbReference>
<evidence type="ECO:0000256" key="4">
    <source>
        <dbReference type="ARBA" id="ARBA00022840"/>
    </source>
</evidence>
<dbReference type="GO" id="GO:0003724">
    <property type="term" value="F:RNA helicase activity"/>
    <property type="evidence" value="ECO:0007669"/>
    <property type="project" value="UniProtKB-EC"/>
</dbReference>
<dbReference type="CDD" id="cd18787">
    <property type="entry name" value="SF2_C_DEAD"/>
    <property type="match status" value="1"/>
</dbReference>
<proteinExistence type="inferred from homology"/>
<dbReference type="GO" id="GO:0016787">
    <property type="term" value="F:hydrolase activity"/>
    <property type="evidence" value="ECO:0007669"/>
    <property type="project" value="UniProtKB-KW"/>
</dbReference>
<dbReference type="PROSITE" id="PS51192">
    <property type="entry name" value="HELICASE_ATP_BIND_1"/>
    <property type="match status" value="1"/>
</dbReference>
<dbReference type="EC" id="3.6.4.13" evidence="7"/>
<accession>A0A0L0G359</accession>
<keyword evidence="2 7" id="KW-0378">Hydrolase</keyword>